<dbReference type="InterPro" id="IPR011200">
    <property type="entry name" value="UCP012608"/>
</dbReference>
<dbReference type="Proteomes" id="UP000612808">
    <property type="component" value="Unassembled WGS sequence"/>
</dbReference>
<protein>
    <recommendedName>
        <fullName evidence="3">DUF2332 domain-containing protein</fullName>
    </recommendedName>
</protein>
<dbReference type="Pfam" id="PF10094">
    <property type="entry name" value="DUF2332"/>
    <property type="match status" value="1"/>
</dbReference>
<reference evidence="1" key="1">
    <citation type="submission" date="2021-01" db="EMBL/GenBank/DDBJ databases">
        <title>Whole genome shotgun sequence of Actinocatenispora rupis NBRC 107355.</title>
        <authorList>
            <person name="Komaki H."/>
            <person name="Tamura T."/>
        </authorList>
    </citation>
    <scope>NUCLEOTIDE SEQUENCE</scope>
    <source>
        <strain evidence="1">NBRC 107355</strain>
    </source>
</reference>
<sequence length="342" mass="37044">MTVDLARRFSYGEQEFATSPLYQRLSGIVAADDRLLAIAAHCRAGQQPTNLVFAAVHYLLLGADDAPGLAGWYPSLGGTRTPDDPALTGEFTDFCLAYREELTALVARRLVQTNVVKRSAALRVGLAAIDEPGPVTLLEVGASGGIHLAFDAYRCRIGDTDLGPADSPVVITTEWRSTRPVPTRIPLVGDRLGVDLNPIDLADETERRWLRALVWPENLPQYGLLTAATAVVADRRPRIVAGDAVTVLPTLDAVLPTDRPLVVWHAATRAHVPAERRAAFDAAVQALGRRRPLYTVSLETPEDAADWHARHGLCYALELRASGAPARRIAAVDGHANWIEPL</sequence>
<comment type="caution">
    <text evidence="1">The sequence shown here is derived from an EMBL/GenBank/DDBJ whole genome shotgun (WGS) entry which is preliminary data.</text>
</comment>
<evidence type="ECO:0000313" key="2">
    <source>
        <dbReference type="Proteomes" id="UP000612808"/>
    </source>
</evidence>
<dbReference type="EMBL" id="BOMB01000007">
    <property type="protein sequence ID" value="GID10428.1"/>
    <property type="molecule type" value="Genomic_DNA"/>
</dbReference>
<accession>A0A8J3J8T0</accession>
<dbReference type="RefSeq" id="WP_203655665.1">
    <property type="nucleotide sequence ID" value="NZ_BAAAZM010000003.1"/>
</dbReference>
<name>A0A8J3J8T0_9ACTN</name>
<keyword evidence="2" id="KW-1185">Reference proteome</keyword>
<proteinExistence type="predicted"/>
<gene>
    <name evidence="1" type="ORF">Aru02nite_13170</name>
</gene>
<dbReference type="AlphaFoldDB" id="A0A8J3J8T0"/>
<evidence type="ECO:0000313" key="1">
    <source>
        <dbReference type="EMBL" id="GID10428.1"/>
    </source>
</evidence>
<evidence type="ECO:0008006" key="3">
    <source>
        <dbReference type="Google" id="ProtNLM"/>
    </source>
</evidence>
<organism evidence="1 2">
    <name type="scientific">Actinocatenispora rupis</name>
    <dbReference type="NCBI Taxonomy" id="519421"/>
    <lineage>
        <taxon>Bacteria</taxon>
        <taxon>Bacillati</taxon>
        <taxon>Actinomycetota</taxon>
        <taxon>Actinomycetes</taxon>
        <taxon>Micromonosporales</taxon>
        <taxon>Micromonosporaceae</taxon>
        <taxon>Actinocatenispora</taxon>
    </lineage>
</organism>